<dbReference type="AlphaFoldDB" id="A0A9P6C249"/>
<evidence type="ECO:0008006" key="3">
    <source>
        <dbReference type="Google" id="ProtNLM"/>
    </source>
</evidence>
<name>A0A9P6C249_9AGAR</name>
<keyword evidence="2" id="KW-1185">Reference proteome</keyword>
<protein>
    <recommendedName>
        <fullName evidence="3">F-box domain-containing protein</fullName>
    </recommendedName>
</protein>
<accession>A0A9P6C249</accession>
<dbReference type="Proteomes" id="UP000807342">
    <property type="component" value="Unassembled WGS sequence"/>
</dbReference>
<organism evidence="1 2">
    <name type="scientific">Macrolepiota fuliginosa MF-IS2</name>
    <dbReference type="NCBI Taxonomy" id="1400762"/>
    <lineage>
        <taxon>Eukaryota</taxon>
        <taxon>Fungi</taxon>
        <taxon>Dikarya</taxon>
        <taxon>Basidiomycota</taxon>
        <taxon>Agaricomycotina</taxon>
        <taxon>Agaricomycetes</taxon>
        <taxon>Agaricomycetidae</taxon>
        <taxon>Agaricales</taxon>
        <taxon>Agaricineae</taxon>
        <taxon>Agaricaceae</taxon>
        <taxon>Macrolepiota</taxon>
    </lineage>
</organism>
<proteinExistence type="predicted"/>
<dbReference type="OrthoDB" id="3365698at2759"/>
<gene>
    <name evidence="1" type="ORF">P691DRAFT_576396</name>
</gene>
<dbReference type="EMBL" id="MU151138">
    <property type="protein sequence ID" value="KAF9449181.1"/>
    <property type="molecule type" value="Genomic_DNA"/>
</dbReference>
<evidence type="ECO:0000313" key="2">
    <source>
        <dbReference type="Proteomes" id="UP000807342"/>
    </source>
</evidence>
<comment type="caution">
    <text evidence="1">The sequence shown here is derived from an EMBL/GenBank/DDBJ whole genome shotgun (WGS) entry which is preliminary data.</text>
</comment>
<sequence>MIMVYQHSRKQCEVDLLIEEIGRLDCEIDSLLEKRARLRCHLNQLQTYTSMLPTETLSLIFQHTCALAPDDEDANPYPPVILGAVSTHWRRVVWSTSSLWTALAIKVKHVQYASTATISLLRLYLENAGTRCVSLRIDVPEDAYDENEEEAGDGQVPVAELFHLALQHPERIKELCCDYFWPRWCSIVTAYANTKGVPMFSNLEHLHLGIQAPDTPETLAEGEIDSSSLSSRVPRLDNVSLLGGVPPIPLPWEQITTLSLDSIPIDRCMALLKRCPNLTDYHCRRVLDTSVSEPLLRSTLTLKHVECFGWTFGYSQWDFALFKYVQLPLVERFKCERKHQDMSCDVRVRPSELLLVQKQFFSNMTTLADFERSSAHCITTEAVRLLRCLPSSVEDLHLVDVDDGEGNQISQILTLKEDSQDSILPRLSMLSTTGTFLNNLWMTMPDGTFTGMIRSRREGSEKKWQTYSRLSCIYLSCKRDEVAPDELVGMYGLSISQQAELQVFVDDGLRLVTTDSAGEATVWKPSNGTP</sequence>
<reference evidence="1" key="1">
    <citation type="submission" date="2020-11" db="EMBL/GenBank/DDBJ databases">
        <authorList>
            <consortium name="DOE Joint Genome Institute"/>
            <person name="Ahrendt S."/>
            <person name="Riley R."/>
            <person name="Andreopoulos W."/>
            <person name="Labutti K."/>
            <person name="Pangilinan J."/>
            <person name="Ruiz-Duenas F.J."/>
            <person name="Barrasa J.M."/>
            <person name="Sanchez-Garcia M."/>
            <person name="Camarero S."/>
            <person name="Miyauchi S."/>
            <person name="Serrano A."/>
            <person name="Linde D."/>
            <person name="Babiker R."/>
            <person name="Drula E."/>
            <person name="Ayuso-Fernandez I."/>
            <person name="Pacheco R."/>
            <person name="Padilla G."/>
            <person name="Ferreira P."/>
            <person name="Barriuso J."/>
            <person name="Kellner H."/>
            <person name="Castanera R."/>
            <person name="Alfaro M."/>
            <person name="Ramirez L."/>
            <person name="Pisabarro A.G."/>
            <person name="Kuo A."/>
            <person name="Tritt A."/>
            <person name="Lipzen A."/>
            <person name="He G."/>
            <person name="Yan M."/>
            <person name="Ng V."/>
            <person name="Cullen D."/>
            <person name="Martin F."/>
            <person name="Rosso M.-N."/>
            <person name="Henrissat B."/>
            <person name="Hibbett D."/>
            <person name="Martinez A.T."/>
            <person name="Grigoriev I.V."/>
        </authorList>
    </citation>
    <scope>NUCLEOTIDE SEQUENCE</scope>
    <source>
        <strain evidence="1">MF-IS2</strain>
    </source>
</reference>
<evidence type="ECO:0000313" key="1">
    <source>
        <dbReference type="EMBL" id="KAF9449181.1"/>
    </source>
</evidence>